<dbReference type="PANTHER" id="PTHR31102">
    <property type="match status" value="1"/>
</dbReference>
<dbReference type="RefSeq" id="XP_029283437.1">
    <property type="nucleotide sequence ID" value="XM_029427577.1"/>
</dbReference>
<evidence type="ECO:0000256" key="5">
    <source>
        <dbReference type="ARBA" id="ARBA00023136"/>
    </source>
</evidence>
<gene>
    <name evidence="10 11" type="primary">LOC115005653</name>
</gene>
<keyword evidence="9" id="KW-1185">Reference proteome</keyword>
<dbReference type="GO" id="GO:0015297">
    <property type="term" value="F:antiporter activity"/>
    <property type="evidence" value="ECO:0007669"/>
    <property type="project" value="InterPro"/>
</dbReference>
<comment type="similarity">
    <text evidence="2">Belongs to the monovalent cation:proton antiporter 1 (CPA1) transporter (TC 2.A.36) family.</text>
</comment>
<evidence type="ECO:0000256" key="3">
    <source>
        <dbReference type="ARBA" id="ARBA00022692"/>
    </source>
</evidence>
<evidence type="ECO:0000256" key="7">
    <source>
        <dbReference type="SAM" id="Phobius"/>
    </source>
</evidence>
<feature type="region of interest" description="Disordered" evidence="6">
    <location>
        <begin position="522"/>
        <end position="547"/>
    </location>
</feature>
<feature type="transmembrane region" description="Helical" evidence="7">
    <location>
        <begin position="264"/>
        <end position="290"/>
    </location>
</feature>
<keyword evidence="5 7" id="KW-0472">Membrane</keyword>
<evidence type="ECO:0000256" key="6">
    <source>
        <dbReference type="SAM" id="MobiDB-lite"/>
    </source>
</evidence>
<keyword evidence="3 7" id="KW-0812">Transmembrane</keyword>
<reference evidence="10 11" key="1">
    <citation type="submission" date="2025-04" db="UniProtKB">
        <authorList>
            <consortium name="RefSeq"/>
        </authorList>
    </citation>
    <scope>IDENTIFICATION</scope>
</reference>
<feature type="transmembrane region" description="Helical" evidence="7">
    <location>
        <begin position="486"/>
        <end position="508"/>
    </location>
</feature>
<dbReference type="InterPro" id="IPR006153">
    <property type="entry name" value="Cation/H_exchanger_TM"/>
</dbReference>
<feature type="transmembrane region" description="Helical" evidence="7">
    <location>
        <begin position="228"/>
        <end position="252"/>
    </location>
</feature>
<feature type="transmembrane region" description="Helical" evidence="7">
    <location>
        <begin position="79"/>
        <end position="100"/>
    </location>
</feature>
<dbReference type="Pfam" id="PF00999">
    <property type="entry name" value="Na_H_Exchanger"/>
    <property type="match status" value="1"/>
</dbReference>
<feature type="domain" description="Cation/H+ exchanger transmembrane" evidence="8">
    <location>
        <begin position="131"/>
        <end position="501"/>
    </location>
</feature>
<protein>
    <submittedName>
        <fullName evidence="10 11">Sodium/hydrogen exchanger 9B2-like isoform X1</fullName>
    </submittedName>
</protein>
<feature type="transmembrane region" description="Helical" evidence="7">
    <location>
        <begin position="416"/>
        <end position="438"/>
    </location>
</feature>
<dbReference type="RefSeq" id="XP_029283438.1">
    <property type="nucleotide sequence ID" value="XM_029427578.1"/>
</dbReference>
<proteinExistence type="inferred from homology"/>
<organism evidence="9 10">
    <name type="scientific">Cottoperca gobio</name>
    <name type="common">Frogmouth</name>
    <name type="synonym">Aphritis gobio</name>
    <dbReference type="NCBI Taxonomy" id="56716"/>
    <lineage>
        <taxon>Eukaryota</taxon>
        <taxon>Metazoa</taxon>
        <taxon>Chordata</taxon>
        <taxon>Craniata</taxon>
        <taxon>Vertebrata</taxon>
        <taxon>Euteleostomi</taxon>
        <taxon>Actinopterygii</taxon>
        <taxon>Neopterygii</taxon>
        <taxon>Teleostei</taxon>
        <taxon>Neoteleostei</taxon>
        <taxon>Acanthomorphata</taxon>
        <taxon>Eupercaria</taxon>
        <taxon>Perciformes</taxon>
        <taxon>Notothenioidei</taxon>
        <taxon>Bovichtidae</taxon>
        <taxon>Cottoperca</taxon>
    </lineage>
</organism>
<sequence>MMDEEATKRYCQASDDGQKKKEVEGGCKVQVGQEDREITVLPRRKTDELDDTAGMKTTDSSCCSSCIWLKDKCPRPQGLLNLLITKVCLFALLFGVVWSITGSECLPGGNLFGVVVLFICSVLGGKLVGMIQLPTLPPFPPLLGMLLAGLLLRNVPYITDAVYIDTRWSAALRNIALSIILTRAGLGLDPSALSRLKAVCLRLAIGPCVVEASIVAVVSHFLLGLPWVWGFILGFVLAAVSPAVVVPSMLLLQREGYGVEKGIPTLLMAAGSFDDILAITGFSTCLGIAFSTGSTWMNILKGLLEVVGGVIAGLILGLFLCCFPSKDQEDLVLTRTLILLGLSIFSVFFSHVVGFAGAGGLCTLVLAFLAALGWKTDKVPVAAMVGQSWDVFQPLLFGLIGAEITIATLSPSTVGLGLACIGTGLVIRLLVTFLLVHFGGFNLKEKLFIAVAWLPKATVQAAIGSKALDMAREEGDETLIKFGLDVLTLAVLAILTTAPIGALGIGLAGPRLLARQVKADDAEGGATTPSSNGIGQEKDNVTLESKL</sequence>
<comment type="subcellular location">
    <subcellularLocation>
        <location evidence="1">Membrane</location>
        <topology evidence="1">Multi-pass membrane protein</topology>
    </subcellularLocation>
</comment>
<evidence type="ECO:0000313" key="9">
    <source>
        <dbReference type="Proteomes" id="UP000504630"/>
    </source>
</evidence>
<name>A0A6J2PE88_COTGO</name>
<dbReference type="InterPro" id="IPR051843">
    <property type="entry name" value="CPA1_transporter"/>
</dbReference>
<evidence type="ECO:0000256" key="1">
    <source>
        <dbReference type="ARBA" id="ARBA00004141"/>
    </source>
</evidence>
<feature type="transmembrane region" description="Helical" evidence="7">
    <location>
        <begin position="302"/>
        <end position="323"/>
    </location>
</feature>
<dbReference type="GO" id="GO:1902600">
    <property type="term" value="P:proton transmembrane transport"/>
    <property type="evidence" value="ECO:0007669"/>
    <property type="project" value="InterPro"/>
</dbReference>
<keyword evidence="4 7" id="KW-1133">Transmembrane helix</keyword>
<dbReference type="KEGG" id="cgob:115005653"/>
<dbReference type="Proteomes" id="UP000504630">
    <property type="component" value="Unplaced"/>
</dbReference>
<dbReference type="Gene3D" id="1.20.1530.20">
    <property type="match status" value="1"/>
</dbReference>
<feature type="compositionally biased region" description="Basic and acidic residues" evidence="6">
    <location>
        <begin position="536"/>
        <end position="547"/>
    </location>
</feature>
<feature type="transmembrane region" description="Helical" evidence="7">
    <location>
        <begin position="200"/>
        <end position="222"/>
    </location>
</feature>
<dbReference type="AlphaFoldDB" id="A0A6J2PE88"/>
<dbReference type="OrthoDB" id="423807at2759"/>
<dbReference type="PANTHER" id="PTHR31102:SF22">
    <property type="entry name" value="SODIUM_HYDROGEN EXCHANGER 9B2-LIKE"/>
    <property type="match status" value="1"/>
</dbReference>
<evidence type="ECO:0000313" key="11">
    <source>
        <dbReference type="RefSeq" id="XP_029283438.1"/>
    </source>
</evidence>
<evidence type="ECO:0000256" key="4">
    <source>
        <dbReference type="ARBA" id="ARBA00022989"/>
    </source>
</evidence>
<evidence type="ECO:0000313" key="10">
    <source>
        <dbReference type="RefSeq" id="XP_029283437.1"/>
    </source>
</evidence>
<feature type="transmembrane region" description="Helical" evidence="7">
    <location>
        <begin position="112"/>
        <end position="131"/>
    </location>
</feature>
<dbReference type="GeneID" id="115005653"/>
<dbReference type="InterPro" id="IPR038770">
    <property type="entry name" value="Na+/solute_symporter_sf"/>
</dbReference>
<accession>A0A6J2PE88</accession>
<dbReference type="GO" id="GO:0016020">
    <property type="term" value="C:membrane"/>
    <property type="evidence" value="ECO:0007669"/>
    <property type="project" value="UniProtKB-SubCell"/>
</dbReference>
<feature type="region of interest" description="Disordered" evidence="6">
    <location>
        <begin position="1"/>
        <end position="24"/>
    </location>
</feature>
<evidence type="ECO:0000259" key="8">
    <source>
        <dbReference type="Pfam" id="PF00999"/>
    </source>
</evidence>
<evidence type="ECO:0000256" key="2">
    <source>
        <dbReference type="ARBA" id="ARBA00007367"/>
    </source>
</evidence>
<feature type="transmembrane region" description="Helical" evidence="7">
    <location>
        <begin position="344"/>
        <end position="371"/>
    </location>
</feature>